<organism evidence="11 12">
    <name type="scientific">[Bacillus] enclensis</name>
    <dbReference type="NCBI Taxonomy" id="1402860"/>
    <lineage>
        <taxon>Bacteria</taxon>
        <taxon>Bacillati</taxon>
        <taxon>Bacillota</taxon>
        <taxon>Bacilli</taxon>
        <taxon>Bacillales</taxon>
        <taxon>Bacillaceae</taxon>
        <taxon>Rossellomorea</taxon>
    </lineage>
</organism>
<keyword evidence="3" id="KW-0597">Phosphoprotein</keyword>
<evidence type="ECO:0000313" key="11">
    <source>
        <dbReference type="EMBL" id="SCB80267.1"/>
    </source>
</evidence>
<dbReference type="EMBL" id="FMAU01000001">
    <property type="protein sequence ID" value="SCB80267.1"/>
    <property type="molecule type" value="Genomic_DNA"/>
</dbReference>
<dbReference type="FunFam" id="1.10.287.130:FF:000040">
    <property type="entry name" value="PAS domain-containing sensor histidine kinase"/>
    <property type="match status" value="1"/>
</dbReference>
<dbReference type="InterPro" id="IPR004358">
    <property type="entry name" value="Sig_transdc_His_kin-like_C"/>
</dbReference>
<dbReference type="SUPFAM" id="SSF55874">
    <property type="entry name" value="ATPase domain of HSP90 chaperone/DNA topoisomerase II/histidine kinase"/>
    <property type="match status" value="1"/>
</dbReference>
<comment type="catalytic activity">
    <reaction evidence="1">
        <text>ATP + protein L-histidine = ADP + protein N-phospho-L-histidine.</text>
        <dbReference type="EC" id="2.7.13.3"/>
    </reaction>
</comment>
<dbReference type="SUPFAM" id="SSF55785">
    <property type="entry name" value="PYP-like sensor domain (PAS domain)"/>
    <property type="match status" value="1"/>
</dbReference>
<dbReference type="SMART" id="SM00387">
    <property type="entry name" value="HATPase_c"/>
    <property type="match status" value="1"/>
</dbReference>
<dbReference type="PROSITE" id="PS50109">
    <property type="entry name" value="HIS_KIN"/>
    <property type="match status" value="1"/>
</dbReference>
<dbReference type="Proteomes" id="UP000181997">
    <property type="component" value="Unassembled WGS sequence"/>
</dbReference>
<dbReference type="GO" id="GO:0030435">
    <property type="term" value="P:sporulation resulting in formation of a cellular spore"/>
    <property type="evidence" value="ECO:0007669"/>
    <property type="project" value="UniProtKB-KW"/>
</dbReference>
<keyword evidence="8" id="KW-0749">Sporulation</keyword>
<dbReference type="Gene3D" id="3.30.565.10">
    <property type="entry name" value="Histidine kinase-like ATPase, C-terminal domain"/>
    <property type="match status" value="1"/>
</dbReference>
<keyword evidence="4" id="KW-0808">Transferase</keyword>
<dbReference type="PANTHER" id="PTHR43065">
    <property type="entry name" value="SENSOR HISTIDINE KINASE"/>
    <property type="match status" value="1"/>
</dbReference>
<dbReference type="InterPro" id="IPR036097">
    <property type="entry name" value="HisK_dim/P_sf"/>
</dbReference>
<dbReference type="InterPro" id="IPR035965">
    <property type="entry name" value="PAS-like_dom_sf"/>
</dbReference>
<gene>
    <name evidence="11" type="ORF">GA0061094_0597</name>
</gene>
<proteinExistence type="predicted"/>
<reference evidence="12" key="1">
    <citation type="submission" date="2016-08" db="EMBL/GenBank/DDBJ databases">
        <authorList>
            <person name="Varghese N."/>
            <person name="Submissions Spin"/>
        </authorList>
    </citation>
    <scope>NUCLEOTIDE SEQUENCE [LARGE SCALE GENOMIC DNA]</scope>
    <source>
        <strain evidence="12">SGD-1123</strain>
    </source>
</reference>
<evidence type="ECO:0000256" key="5">
    <source>
        <dbReference type="ARBA" id="ARBA00022741"/>
    </source>
</evidence>
<dbReference type="GO" id="GO:0005524">
    <property type="term" value="F:ATP binding"/>
    <property type="evidence" value="ECO:0007669"/>
    <property type="project" value="UniProtKB-KW"/>
</dbReference>
<dbReference type="InterPro" id="IPR005467">
    <property type="entry name" value="His_kinase_dom"/>
</dbReference>
<dbReference type="SUPFAM" id="SSF47384">
    <property type="entry name" value="Homodimeric domain of signal transducing histidine kinase"/>
    <property type="match status" value="1"/>
</dbReference>
<dbReference type="Pfam" id="PF02518">
    <property type="entry name" value="HATPase_c"/>
    <property type="match status" value="1"/>
</dbReference>
<evidence type="ECO:0000256" key="7">
    <source>
        <dbReference type="ARBA" id="ARBA00022840"/>
    </source>
</evidence>
<dbReference type="GO" id="GO:0000155">
    <property type="term" value="F:phosphorelay sensor kinase activity"/>
    <property type="evidence" value="ECO:0007669"/>
    <property type="project" value="InterPro"/>
</dbReference>
<sequence>MSDEAQGKIGLLQEQGMSASEQDMRNLEHNAELYRRIVEFSPDTVIITKNDVCQYINETGMKLLHAESKSEIMNKSILDFVHEDERESLKDRVTNLNQGETALPHPYTLICLDGSVAEVEMKAIPTFFNNEKAIHIIVRDLSEQKITQELMMKSEKLSVAGQLAAGIAHEIRNPITSIKGFLQLMESDIPEKKDYFEVVSSEINRIETILNELLALAKPKVSDMKEVNLIELVNQVVTLLNTDAIMKDIEINPVFNCSRCKVICDENRIKQVFINFIKNAMEAMPAGGKVMIEVEQSDLVTVIRFTDEGEGIPEEIAGRIGEPFFTTKSDGTGLGIMVSKQIIENHSGKVMISSDTNGTCVEVEIPLSYSR</sequence>
<dbReference type="Pfam" id="PF00989">
    <property type="entry name" value="PAS"/>
    <property type="match status" value="1"/>
</dbReference>
<dbReference type="Gene3D" id="3.30.450.20">
    <property type="entry name" value="PAS domain"/>
    <property type="match status" value="1"/>
</dbReference>
<evidence type="ECO:0000313" key="12">
    <source>
        <dbReference type="Proteomes" id="UP000181997"/>
    </source>
</evidence>
<dbReference type="InterPro" id="IPR013767">
    <property type="entry name" value="PAS_fold"/>
</dbReference>
<evidence type="ECO:0000259" key="10">
    <source>
        <dbReference type="PROSITE" id="PS50109"/>
    </source>
</evidence>
<protein>
    <recommendedName>
        <fullName evidence="2">histidine kinase</fullName>
        <ecNumber evidence="2">2.7.13.3</ecNumber>
    </recommendedName>
</protein>
<dbReference type="SMART" id="SM00388">
    <property type="entry name" value="HisKA"/>
    <property type="match status" value="1"/>
</dbReference>
<dbReference type="CDD" id="cd00130">
    <property type="entry name" value="PAS"/>
    <property type="match status" value="1"/>
</dbReference>
<evidence type="ECO:0000256" key="4">
    <source>
        <dbReference type="ARBA" id="ARBA00022679"/>
    </source>
</evidence>
<evidence type="ECO:0000256" key="6">
    <source>
        <dbReference type="ARBA" id="ARBA00022777"/>
    </source>
</evidence>
<evidence type="ECO:0000256" key="1">
    <source>
        <dbReference type="ARBA" id="ARBA00000085"/>
    </source>
</evidence>
<evidence type="ECO:0000256" key="9">
    <source>
        <dbReference type="ARBA" id="ARBA00023012"/>
    </source>
</evidence>
<evidence type="ECO:0000256" key="2">
    <source>
        <dbReference type="ARBA" id="ARBA00012438"/>
    </source>
</evidence>
<dbReference type="PANTHER" id="PTHR43065:SF10">
    <property type="entry name" value="PEROXIDE STRESS-ACTIVATED HISTIDINE KINASE MAK3"/>
    <property type="match status" value="1"/>
</dbReference>
<dbReference type="Pfam" id="PF00512">
    <property type="entry name" value="HisKA"/>
    <property type="match status" value="1"/>
</dbReference>
<dbReference type="InterPro" id="IPR000014">
    <property type="entry name" value="PAS"/>
</dbReference>
<keyword evidence="9" id="KW-0902">Two-component regulatory system</keyword>
<dbReference type="InterPro" id="IPR003661">
    <property type="entry name" value="HisK_dim/P_dom"/>
</dbReference>
<keyword evidence="7" id="KW-0067">ATP-binding</keyword>
<dbReference type="RefSeq" id="WP_058297467.1">
    <property type="nucleotide sequence ID" value="NZ_FMAU01000001.1"/>
</dbReference>
<dbReference type="EC" id="2.7.13.3" evidence="2"/>
<dbReference type="PRINTS" id="PR00344">
    <property type="entry name" value="BCTRLSENSOR"/>
</dbReference>
<dbReference type="Gene3D" id="1.10.287.130">
    <property type="match status" value="1"/>
</dbReference>
<keyword evidence="6" id="KW-0418">Kinase</keyword>
<evidence type="ECO:0000256" key="3">
    <source>
        <dbReference type="ARBA" id="ARBA00022553"/>
    </source>
</evidence>
<keyword evidence="12" id="KW-1185">Reference proteome</keyword>
<dbReference type="AlphaFoldDB" id="A0A0V8HM92"/>
<dbReference type="SMART" id="SM00091">
    <property type="entry name" value="PAS"/>
    <property type="match status" value="1"/>
</dbReference>
<evidence type="ECO:0000256" key="8">
    <source>
        <dbReference type="ARBA" id="ARBA00022969"/>
    </source>
</evidence>
<name>A0A0V8HM92_9BACI</name>
<dbReference type="InterPro" id="IPR036890">
    <property type="entry name" value="HATPase_C_sf"/>
</dbReference>
<keyword evidence="5" id="KW-0547">Nucleotide-binding</keyword>
<dbReference type="NCBIfam" id="TIGR00229">
    <property type="entry name" value="sensory_box"/>
    <property type="match status" value="1"/>
</dbReference>
<dbReference type="InterPro" id="IPR003594">
    <property type="entry name" value="HATPase_dom"/>
</dbReference>
<dbReference type="GO" id="GO:0006355">
    <property type="term" value="P:regulation of DNA-templated transcription"/>
    <property type="evidence" value="ECO:0007669"/>
    <property type="project" value="InterPro"/>
</dbReference>
<accession>A0A0V8HM92</accession>
<feature type="domain" description="Histidine kinase" evidence="10">
    <location>
        <begin position="166"/>
        <end position="369"/>
    </location>
</feature>
<dbReference type="CDD" id="cd00082">
    <property type="entry name" value="HisKA"/>
    <property type="match status" value="1"/>
</dbReference>